<keyword evidence="5 6" id="KW-0472">Membrane</keyword>
<comment type="subcellular location">
    <subcellularLocation>
        <location evidence="1">Endomembrane system</location>
        <topology evidence="1">Multi-pass membrane protein</topology>
    </subcellularLocation>
</comment>
<evidence type="ECO:0000313" key="8">
    <source>
        <dbReference type="EMBL" id="MFD2874280.1"/>
    </source>
</evidence>
<feature type="transmembrane region" description="Helical" evidence="6">
    <location>
        <begin position="208"/>
        <end position="228"/>
    </location>
</feature>
<feature type="transmembrane region" description="Helical" evidence="6">
    <location>
        <begin position="139"/>
        <end position="160"/>
    </location>
</feature>
<evidence type="ECO:0000256" key="3">
    <source>
        <dbReference type="ARBA" id="ARBA00022692"/>
    </source>
</evidence>
<dbReference type="PROSITE" id="PS50850">
    <property type="entry name" value="MFS"/>
    <property type="match status" value="1"/>
</dbReference>
<organism evidence="8 9">
    <name type="scientific">Mucilaginibacter ximonensis</name>
    <dbReference type="NCBI Taxonomy" id="538021"/>
    <lineage>
        <taxon>Bacteria</taxon>
        <taxon>Pseudomonadati</taxon>
        <taxon>Bacteroidota</taxon>
        <taxon>Sphingobacteriia</taxon>
        <taxon>Sphingobacteriales</taxon>
        <taxon>Sphingobacteriaceae</taxon>
        <taxon>Mucilaginibacter</taxon>
    </lineage>
</organism>
<proteinExistence type="predicted"/>
<dbReference type="RefSeq" id="WP_377188652.1">
    <property type="nucleotide sequence ID" value="NZ_JBHUPD010000004.1"/>
</dbReference>
<dbReference type="Proteomes" id="UP001597557">
    <property type="component" value="Unassembled WGS sequence"/>
</dbReference>
<accession>A0ABW5YH98</accession>
<evidence type="ECO:0000256" key="4">
    <source>
        <dbReference type="ARBA" id="ARBA00022989"/>
    </source>
</evidence>
<dbReference type="PANTHER" id="PTHR23501">
    <property type="entry name" value="MAJOR FACILITATOR SUPERFAMILY"/>
    <property type="match status" value="1"/>
</dbReference>
<evidence type="ECO:0000256" key="5">
    <source>
        <dbReference type="ARBA" id="ARBA00023136"/>
    </source>
</evidence>
<feature type="transmembrane region" description="Helical" evidence="6">
    <location>
        <begin position="397"/>
        <end position="417"/>
    </location>
</feature>
<dbReference type="InterPro" id="IPR020846">
    <property type="entry name" value="MFS_dom"/>
</dbReference>
<dbReference type="EMBL" id="JBHUPD010000004">
    <property type="protein sequence ID" value="MFD2874280.1"/>
    <property type="molecule type" value="Genomic_DNA"/>
</dbReference>
<evidence type="ECO:0000259" key="7">
    <source>
        <dbReference type="PROSITE" id="PS50850"/>
    </source>
</evidence>
<feature type="transmembrane region" description="Helical" evidence="6">
    <location>
        <begin position="234"/>
        <end position="252"/>
    </location>
</feature>
<dbReference type="PANTHER" id="PTHR23501:SF191">
    <property type="entry name" value="VACUOLAR BASIC AMINO ACID TRANSPORTER 4"/>
    <property type="match status" value="1"/>
</dbReference>
<dbReference type="Pfam" id="PF07690">
    <property type="entry name" value="MFS_1"/>
    <property type="match status" value="1"/>
</dbReference>
<evidence type="ECO:0000256" key="6">
    <source>
        <dbReference type="SAM" id="Phobius"/>
    </source>
</evidence>
<feature type="domain" description="Major facilitator superfamily (MFS) profile" evidence="7">
    <location>
        <begin position="14"/>
        <end position="453"/>
    </location>
</feature>
<feature type="transmembrane region" description="Helical" evidence="6">
    <location>
        <begin position="332"/>
        <end position="351"/>
    </location>
</feature>
<name>A0ABW5YH98_9SPHI</name>
<comment type="caution">
    <text evidence="8">The sequence shown here is derived from an EMBL/GenBank/DDBJ whole genome shotgun (WGS) entry which is preliminary data.</text>
</comment>
<keyword evidence="9" id="KW-1185">Reference proteome</keyword>
<reference evidence="9" key="1">
    <citation type="journal article" date="2019" name="Int. J. Syst. Evol. Microbiol.">
        <title>The Global Catalogue of Microorganisms (GCM) 10K type strain sequencing project: providing services to taxonomists for standard genome sequencing and annotation.</title>
        <authorList>
            <consortium name="The Broad Institute Genomics Platform"/>
            <consortium name="The Broad Institute Genome Sequencing Center for Infectious Disease"/>
            <person name="Wu L."/>
            <person name="Ma J."/>
        </authorList>
    </citation>
    <scope>NUCLEOTIDE SEQUENCE [LARGE SCALE GENOMIC DNA]</scope>
    <source>
        <strain evidence="9">KCTC 22437</strain>
    </source>
</reference>
<feature type="transmembrane region" description="Helical" evidence="6">
    <location>
        <begin position="52"/>
        <end position="71"/>
    </location>
</feature>
<dbReference type="SUPFAM" id="SSF103473">
    <property type="entry name" value="MFS general substrate transporter"/>
    <property type="match status" value="1"/>
</dbReference>
<dbReference type="InterPro" id="IPR036259">
    <property type="entry name" value="MFS_trans_sf"/>
</dbReference>
<dbReference type="InterPro" id="IPR011701">
    <property type="entry name" value="MFS"/>
</dbReference>
<feature type="transmembrane region" description="Helical" evidence="6">
    <location>
        <begin position="273"/>
        <end position="292"/>
    </location>
</feature>
<evidence type="ECO:0000313" key="9">
    <source>
        <dbReference type="Proteomes" id="UP001597557"/>
    </source>
</evidence>
<sequence length="463" mass="49832">MTAKKEKEPIPWKFMAPLLLGTMMNPLNSTMLATALSSLCNAFKITPGQGAILITSLYVTATIAQPLMGRLADIYSAKRVNNLGFVLVFIAALVGIFAPGFAWLVASRILLGLGTSAAYPSGMALVGKRYALEKRPVPGPILAMIAVSAQVTLVLGPTLGGALTQWLGWRGIFMVNVPWTIVGLILSNTLPDYPPAPNDKKRNVFQRIDIQGILLFCLFLGCLLAVLLAKDLNVYLVIATIIALAGLCLWEWQNEAPFIDVKLLWRKPSLSLVYVRGLATSYILYLVLYGLPQWLEAVRRLIPVHTGLIMLPNSITAIAAGLLVARINSSKLQNTLGVALLIVACFGILFLNGEIPLPVVVCIGITAGMAEGTNIIANQTLLNDEAPLDQKGVSFGLYRTAAYIGAILSGTQLKSVFAHGVTDQSFHHLGFFIAVACGILSLLLLPLLLKPLRPASRQLAERS</sequence>
<evidence type="ECO:0000256" key="2">
    <source>
        <dbReference type="ARBA" id="ARBA00022448"/>
    </source>
</evidence>
<feature type="transmembrane region" description="Helical" evidence="6">
    <location>
        <begin position="166"/>
        <end position="187"/>
    </location>
</feature>
<feature type="transmembrane region" description="Helical" evidence="6">
    <location>
        <begin position="429"/>
        <end position="449"/>
    </location>
</feature>
<gene>
    <name evidence="8" type="ORF">ACFS5N_17495</name>
</gene>
<dbReference type="Gene3D" id="1.20.1250.20">
    <property type="entry name" value="MFS general substrate transporter like domains"/>
    <property type="match status" value="1"/>
</dbReference>
<keyword evidence="3 6" id="KW-0812">Transmembrane</keyword>
<dbReference type="Gene3D" id="1.20.1720.10">
    <property type="entry name" value="Multidrug resistance protein D"/>
    <property type="match status" value="1"/>
</dbReference>
<keyword evidence="4 6" id="KW-1133">Transmembrane helix</keyword>
<feature type="transmembrane region" description="Helical" evidence="6">
    <location>
        <begin position="83"/>
        <end position="103"/>
    </location>
</feature>
<evidence type="ECO:0000256" key="1">
    <source>
        <dbReference type="ARBA" id="ARBA00004127"/>
    </source>
</evidence>
<keyword evidence="2" id="KW-0813">Transport</keyword>
<protein>
    <submittedName>
        <fullName evidence="8">MFS transporter</fullName>
    </submittedName>
</protein>
<feature type="transmembrane region" description="Helical" evidence="6">
    <location>
        <begin position="304"/>
        <end position="325"/>
    </location>
</feature>